<sequence>MASLTPLPHCHVYILERSQHKVPEEALKHEKYTSQLQMSMKALEARKREKDRLHAEKTKDSSCSKPDKAEQKATVSSESPASRPTPLYGQPSWWGEEEAERCAGQRPDHDPAEISKDGSRGEVITPLSESKAKAIYHREPRYFEIPTKESQPLELREVPTKDTDPPFAPPTTATPPVVQSHASFTIEFDECTPGKVKIKDHITKFSFRQQRKIPGREAVTAPTEAISAESKVADWLVQSDMKGSRAEDMYDGENDTPIHTSVSTHLHRQHEAQRDQEDLVVNGRQFVPSKPPKGPHPSVPPQLSLAGPYTPPASEETLVSSPPPSSAQSPPQSHGKADLKQAFVIEFFDDNPRKKRSQSFTNTVQHDSPDLKKKLDYVPPTQQYTVPLKGSGSTGPQRAGSLRREKADDRMSAGYSSRSPVPTRPFRSVGRRSKLAQDFTAEFARESVRESKRGMNITWERSFSGSPTTSPPQAVVAAVPESLQTPPSPAQTPVPYLIQTSSPVHQPVPLKSPAMPVSTDTVKAPSSPEVGNPRGLKNEEDDALSEAGTYTIEGEVLDKEVEEARSKIDQVFGVVEGQNQPSQTAAACHPVKAQDRAWLRENSSVDLKPAPGQGQNLVQGSSASKWVSRWASLADSYADSGPASGPASGLAPQMELSEVGRRVGNQGTHGQNINRSETGGQSSRTRRILPQAPSMEKNETPPPIILLHQEAYSTYDVKGRSSRAPRPQEELHNLSVKDDLDPDSLSESDDGSVVEQRKTPTPGGPDKSSTQGGEHDKPGLTAKSTSFYIGSDGTASKQEGGSSPDTPEAERERQAPPQKSPQFSTATLTKQSGGQDTQKAAQPTSSAPNLDSQAKVSPQPKETTVPLVRQESFTKDQPSDAAQVTRLPHISSQPFLSHTDSAQAFHGVGTHETHSYLKETADALSALEAKLHGQPPDVTPHPIDDSPSGESDMDSASTASHRSSQVAPKMGCKKLSITGGLQRERSSASSSQEPSRQPSARHHLPERQRLQGSDSSSNAEPDRRLGIRRAVGKPGSMDHGDDHQNSSLPTWPDSVSSDQERSRPSAHRKYAAPPQKDDSTKPSKVAQVLSRSHSVTAPRPTRASMLRRARLGDASDSEAPELDRVSQSSQEASGSSKASQESKKQLSRLDLLALPRKRTSSFNTPSDTESSAPRTGFSNRSIESNSGSGRKASVAVPTTKPALGRPPNKPITRGHSSSLKYTSSTASSRRRQKGSDYTSTSEEEYDSSNQTTPKHKRSHTPSASRSQPLVFLRPKPSSRDSDQESHEGDAYQNWSTHSAEIARLSQDLAKDLAILAREINDVAGDDPHSSTAVEANTGPTSSRTAQEELVHSVHEIGVNKQMVPNGSAAETDPDQTMMNNQEHRVWNQEEDVVDGLMLTPVSQISLAIRENTEQLAEKIKVLFHNKADIWEEIEAKINADHDIPVLKGSNKEITSILKELRRVQKQLEVINTIIEPGMHLEPAKATLTTHSSAGVKPSRTVSRDWRSSGSQRGGGGPPPSSRTSERVKRGRGTRRMSETLIPEMFSPYKALHDNYVPKQTRSTKLLTLVLALGCLAVLIALLSVSILEKYSTEERVRNGEDIKQYKIDQNNISEEQSRIVLVESIPLYMKYGGNATFGTPLEKAWTDLLSMATSQVDVASFYWSLTGEDISVNSSTDLPGKDILEQFGALPSRNVTVRVVTSIPTVPTNSTDLQILRQKGVHVRKVQFGRLTGGVLHSKFWIVDKRHIFLGSANMDWRSLTQVKELGVVVYNCSSLAKDLHKIFESYWVMGHHNSSVPDPWPSEYDTTINKEKPLLLKTDNISSKIYISASPPSFCPTSRTQDLDAILSVISGAHHYIDASVMEYFPTTRFMKPQKYWPDIDDALKRAAFERNVKVRLLVSCGRDSDPAMLPFLQSLASLNFPEHHMRIEVKLYIVPVGNQSEIPHSRVNHNKYMVTDKMAYIGTSNWSADYFDNTAGVGLVVSQQAPHWAWTTQALQGQLRAVFDRDWNSPFTVRLSDLGDYPDCALSKG</sequence>
<feature type="compositionally biased region" description="Low complexity" evidence="2">
    <location>
        <begin position="1216"/>
        <end position="1227"/>
    </location>
</feature>
<feature type="region of interest" description="Disordered" evidence="2">
    <location>
        <begin position="18"/>
        <end position="128"/>
    </location>
</feature>
<feature type="compositionally biased region" description="Basic and acidic residues" evidence="2">
    <location>
        <begin position="18"/>
        <end position="32"/>
    </location>
</feature>
<dbReference type="Pfam" id="PF13918">
    <property type="entry name" value="PLDc_3"/>
    <property type="match status" value="1"/>
</dbReference>
<feature type="compositionally biased region" description="Polar residues" evidence="2">
    <location>
        <begin position="1045"/>
        <end position="1057"/>
    </location>
</feature>
<keyword evidence="3" id="KW-0812">Transmembrane</keyword>
<feature type="region of interest" description="Disordered" evidence="2">
    <location>
        <begin position="602"/>
        <end position="621"/>
    </location>
</feature>
<feature type="region of interest" description="Disordered" evidence="2">
    <location>
        <begin position="505"/>
        <end position="543"/>
    </location>
</feature>
<feature type="compositionally biased region" description="Polar residues" evidence="2">
    <location>
        <begin position="1010"/>
        <end position="1019"/>
    </location>
</feature>
<feature type="compositionally biased region" description="Polar residues" evidence="2">
    <location>
        <begin position="782"/>
        <end position="805"/>
    </location>
</feature>
<feature type="compositionally biased region" description="Low complexity" evidence="2">
    <location>
        <begin position="987"/>
        <end position="998"/>
    </location>
</feature>
<keyword evidence="3" id="KW-1133">Transmembrane helix</keyword>
<keyword evidence="6" id="KW-1185">Reference proteome</keyword>
<feature type="compositionally biased region" description="Basic and acidic residues" evidence="2">
    <location>
        <begin position="367"/>
        <end position="376"/>
    </location>
</feature>
<feature type="compositionally biased region" description="Basic and acidic residues" evidence="2">
    <location>
        <begin position="100"/>
        <end position="120"/>
    </location>
</feature>
<accession>A0ABD0WHB4</accession>
<comment type="similarity">
    <text evidence="1">Belongs to the phospholipase D family.</text>
</comment>
<feature type="compositionally biased region" description="Low complexity" evidence="2">
    <location>
        <begin position="1126"/>
        <end position="1139"/>
    </location>
</feature>
<feature type="region of interest" description="Disordered" evidence="2">
    <location>
        <begin position="143"/>
        <end position="177"/>
    </location>
</feature>
<feature type="compositionally biased region" description="Polar residues" evidence="2">
    <location>
        <begin position="954"/>
        <end position="966"/>
    </location>
</feature>
<evidence type="ECO:0000259" key="4">
    <source>
        <dbReference type="PROSITE" id="PS50035"/>
    </source>
</evidence>
<feature type="compositionally biased region" description="Polar residues" evidence="2">
    <location>
        <begin position="73"/>
        <end position="82"/>
    </location>
</feature>
<evidence type="ECO:0000313" key="6">
    <source>
        <dbReference type="Proteomes" id="UP001557470"/>
    </source>
</evidence>
<feature type="region of interest" description="Disordered" evidence="2">
    <location>
        <begin position="1322"/>
        <end position="1346"/>
    </location>
</feature>
<feature type="compositionally biased region" description="Polar residues" evidence="2">
    <location>
        <begin position="820"/>
        <end position="862"/>
    </location>
</feature>
<comment type="caution">
    <text evidence="5">The sequence shown here is derived from an EMBL/GenBank/DDBJ whole genome shotgun (WGS) entry which is preliminary data.</text>
</comment>
<feature type="region of interest" description="Disordered" evidence="2">
    <location>
        <begin position="636"/>
        <end position="895"/>
    </location>
</feature>
<evidence type="ECO:0000256" key="2">
    <source>
        <dbReference type="SAM" id="MobiDB-lite"/>
    </source>
</evidence>
<feature type="compositionally biased region" description="Basic and acidic residues" evidence="2">
    <location>
        <begin position="43"/>
        <end position="71"/>
    </location>
</feature>
<reference evidence="5 6" key="1">
    <citation type="submission" date="2024-06" db="EMBL/GenBank/DDBJ databases">
        <authorList>
            <person name="Pan Q."/>
            <person name="Wen M."/>
            <person name="Jouanno E."/>
            <person name="Zahm M."/>
            <person name="Klopp C."/>
            <person name="Cabau C."/>
            <person name="Louis A."/>
            <person name="Berthelot C."/>
            <person name="Parey E."/>
            <person name="Roest Crollius H."/>
            <person name="Montfort J."/>
            <person name="Robinson-Rechavi M."/>
            <person name="Bouchez O."/>
            <person name="Lampietro C."/>
            <person name="Lopez Roques C."/>
            <person name="Donnadieu C."/>
            <person name="Postlethwait J."/>
            <person name="Bobe J."/>
            <person name="Verreycken H."/>
            <person name="Guiguen Y."/>
        </authorList>
    </citation>
    <scope>NUCLEOTIDE SEQUENCE [LARGE SCALE GENOMIC DNA]</scope>
    <source>
        <strain evidence="5">Up_M1</strain>
        <tissue evidence="5">Testis</tissue>
    </source>
</reference>
<evidence type="ECO:0000313" key="5">
    <source>
        <dbReference type="EMBL" id="KAL0969185.1"/>
    </source>
</evidence>
<proteinExistence type="inferred from homology"/>
<feature type="domain" description="PLD phosphodiesterase" evidence="4">
    <location>
        <begin position="1732"/>
        <end position="1759"/>
    </location>
</feature>
<feature type="transmembrane region" description="Helical" evidence="3">
    <location>
        <begin position="1565"/>
        <end position="1587"/>
    </location>
</feature>
<feature type="region of interest" description="Disordered" evidence="2">
    <location>
        <begin position="1487"/>
        <end position="1536"/>
    </location>
</feature>
<dbReference type="SUPFAM" id="SSF56024">
    <property type="entry name" value="Phospholipase D/nuclease"/>
    <property type="match status" value="2"/>
</dbReference>
<feature type="compositionally biased region" description="Basic and acidic residues" evidence="2">
    <location>
        <begin position="154"/>
        <end position="164"/>
    </location>
</feature>
<dbReference type="PROSITE" id="PS50035">
    <property type="entry name" value="PLD"/>
    <property type="match status" value="2"/>
</dbReference>
<feature type="compositionally biased region" description="Basic and acidic residues" evidence="2">
    <location>
        <begin position="1277"/>
        <end position="1289"/>
    </location>
</feature>
<dbReference type="InterPro" id="IPR029300">
    <property type="entry name" value="CEP170_C"/>
</dbReference>
<dbReference type="InterPro" id="IPR001736">
    <property type="entry name" value="PLipase_D/transphosphatidylase"/>
</dbReference>
<feature type="compositionally biased region" description="Pro residues" evidence="2">
    <location>
        <begin position="289"/>
        <end position="300"/>
    </location>
</feature>
<dbReference type="PANTHER" id="PTHR10185:SF8">
    <property type="entry name" value="5'-3' EXONUCLEASE PLD4"/>
    <property type="match status" value="1"/>
</dbReference>
<feature type="compositionally biased region" description="Acidic residues" evidence="2">
    <location>
        <begin position="740"/>
        <end position="752"/>
    </location>
</feature>
<keyword evidence="3" id="KW-0472">Membrane</keyword>
<feature type="region of interest" description="Disordered" evidence="2">
    <location>
        <begin position="243"/>
        <end position="432"/>
    </location>
</feature>
<evidence type="ECO:0000256" key="3">
    <source>
        <dbReference type="SAM" id="Phobius"/>
    </source>
</evidence>
<feature type="compositionally biased region" description="Basic and acidic residues" evidence="2">
    <location>
        <begin position="726"/>
        <end position="739"/>
    </location>
</feature>
<dbReference type="Pfam" id="PF15308">
    <property type="entry name" value="CEP170_C"/>
    <property type="match status" value="1"/>
</dbReference>
<feature type="compositionally biased region" description="Polar residues" evidence="2">
    <location>
        <begin position="1329"/>
        <end position="1344"/>
    </location>
</feature>
<organism evidence="5 6">
    <name type="scientific">Umbra pygmaea</name>
    <name type="common">Eastern mudminnow</name>
    <dbReference type="NCBI Taxonomy" id="75934"/>
    <lineage>
        <taxon>Eukaryota</taxon>
        <taxon>Metazoa</taxon>
        <taxon>Chordata</taxon>
        <taxon>Craniata</taxon>
        <taxon>Vertebrata</taxon>
        <taxon>Euteleostomi</taxon>
        <taxon>Actinopterygii</taxon>
        <taxon>Neopterygii</taxon>
        <taxon>Teleostei</taxon>
        <taxon>Protacanthopterygii</taxon>
        <taxon>Esociformes</taxon>
        <taxon>Umbridae</taxon>
        <taxon>Umbra</taxon>
    </lineage>
</organism>
<feature type="region of interest" description="Disordered" evidence="2">
    <location>
        <begin position="926"/>
        <end position="1291"/>
    </location>
</feature>
<feature type="compositionally biased region" description="Polar residues" evidence="2">
    <location>
        <begin position="1160"/>
        <end position="1188"/>
    </location>
</feature>
<protein>
    <recommendedName>
        <fullName evidence="4">PLD phosphodiesterase domain-containing protein</fullName>
    </recommendedName>
</protein>
<dbReference type="EMBL" id="JAGEUA010000007">
    <property type="protein sequence ID" value="KAL0969185.1"/>
    <property type="molecule type" value="Genomic_DNA"/>
</dbReference>
<dbReference type="Gene3D" id="3.30.870.10">
    <property type="entry name" value="Endonuclease Chain A"/>
    <property type="match status" value="2"/>
</dbReference>
<dbReference type="SMART" id="SM00155">
    <property type="entry name" value="PLDc"/>
    <property type="match status" value="2"/>
</dbReference>
<name>A0ABD0WHB4_UMBPY</name>
<feature type="compositionally biased region" description="Basic and acidic residues" evidence="2">
    <location>
        <begin position="402"/>
        <end position="411"/>
    </location>
</feature>
<dbReference type="PANTHER" id="PTHR10185">
    <property type="entry name" value="PHOSPHOLIPASE D - RELATED"/>
    <property type="match status" value="1"/>
</dbReference>
<feature type="compositionally biased region" description="Polar residues" evidence="2">
    <location>
        <begin position="665"/>
        <end position="683"/>
    </location>
</feature>
<evidence type="ECO:0000256" key="1">
    <source>
        <dbReference type="ARBA" id="ARBA00008664"/>
    </source>
</evidence>
<feature type="domain" description="PLD phosphodiesterase" evidence="4">
    <location>
        <begin position="1946"/>
        <end position="1972"/>
    </location>
</feature>
<dbReference type="Proteomes" id="UP001557470">
    <property type="component" value="Unassembled WGS sequence"/>
</dbReference>
<dbReference type="InterPro" id="IPR050874">
    <property type="entry name" value="Diverse_PLD-related"/>
</dbReference>
<dbReference type="InterPro" id="IPR032803">
    <property type="entry name" value="PLDc_3"/>
</dbReference>
<gene>
    <name evidence="5" type="ORF">UPYG_G00223610</name>
</gene>